<name>A0A3B1DL60_9ZZZZ</name>
<dbReference type="PROSITE" id="PS51733">
    <property type="entry name" value="BPL_LPL_CATALYTIC"/>
    <property type="match status" value="1"/>
</dbReference>
<dbReference type="SUPFAM" id="SSF55681">
    <property type="entry name" value="Class II aaRS and biotin synthetases"/>
    <property type="match status" value="1"/>
</dbReference>
<dbReference type="PANTHER" id="PTHR12835">
    <property type="entry name" value="BIOTIN PROTEIN LIGASE"/>
    <property type="match status" value="1"/>
</dbReference>
<dbReference type="EMBL" id="UOGJ01000110">
    <property type="protein sequence ID" value="VAX36794.1"/>
    <property type="molecule type" value="Genomic_DNA"/>
</dbReference>
<dbReference type="InterPro" id="IPR003142">
    <property type="entry name" value="BPL_C"/>
</dbReference>
<accession>A0A3B1DL60</accession>
<dbReference type="InterPro" id="IPR013196">
    <property type="entry name" value="HTH_11"/>
</dbReference>
<dbReference type="Pfam" id="PF02237">
    <property type="entry name" value="BPL_C"/>
    <property type="match status" value="1"/>
</dbReference>
<evidence type="ECO:0000256" key="1">
    <source>
        <dbReference type="ARBA" id="ARBA00022598"/>
    </source>
</evidence>
<proteinExistence type="inferred from homology"/>
<feature type="domain" description="BPL/LPL catalytic" evidence="2">
    <location>
        <begin position="79"/>
        <end position="252"/>
    </location>
</feature>
<dbReference type="InterPro" id="IPR004408">
    <property type="entry name" value="Biotin_CoA_COase_ligase"/>
</dbReference>
<dbReference type="GO" id="GO:0005737">
    <property type="term" value="C:cytoplasm"/>
    <property type="evidence" value="ECO:0007669"/>
    <property type="project" value="TreeGrafter"/>
</dbReference>
<evidence type="ECO:0000259" key="2">
    <source>
        <dbReference type="PROSITE" id="PS51733"/>
    </source>
</evidence>
<dbReference type="InterPro" id="IPR045864">
    <property type="entry name" value="aa-tRNA-synth_II/BPL/LPL"/>
</dbReference>
<protein>
    <submittedName>
        <fullName evidence="3">Biotin operon repressor / Biotin--protein ligase</fullName>
        <ecNumber evidence="3">6.3.4.9</ecNumber>
    </submittedName>
</protein>
<dbReference type="PANTHER" id="PTHR12835:SF5">
    <property type="entry name" value="BIOTIN--PROTEIN LIGASE"/>
    <property type="match status" value="1"/>
</dbReference>
<dbReference type="NCBIfam" id="TIGR00121">
    <property type="entry name" value="birA_ligase"/>
    <property type="match status" value="1"/>
</dbReference>
<dbReference type="GO" id="GO:0006355">
    <property type="term" value="P:regulation of DNA-templated transcription"/>
    <property type="evidence" value="ECO:0007669"/>
    <property type="project" value="InterPro"/>
</dbReference>
<dbReference type="HAMAP" id="MF_00978">
    <property type="entry name" value="Bifunct_BirA"/>
    <property type="match status" value="1"/>
</dbReference>
<dbReference type="InterPro" id="IPR004143">
    <property type="entry name" value="BPL_LPL_catalytic"/>
</dbReference>
<dbReference type="EC" id="6.3.4.9" evidence="3"/>
<dbReference type="InterPro" id="IPR036390">
    <property type="entry name" value="WH_DNA-bd_sf"/>
</dbReference>
<dbReference type="GO" id="GO:0004077">
    <property type="term" value="F:biotin--[biotin carboxyl-carrier protein] ligase activity"/>
    <property type="evidence" value="ECO:0007669"/>
    <property type="project" value="UniProtKB-EC"/>
</dbReference>
<organism evidence="3">
    <name type="scientific">hydrothermal vent metagenome</name>
    <dbReference type="NCBI Taxonomy" id="652676"/>
    <lineage>
        <taxon>unclassified sequences</taxon>
        <taxon>metagenomes</taxon>
        <taxon>ecological metagenomes</taxon>
    </lineage>
</organism>
<reference evidence="3" key="1">
    <citation type="submission" date="2018-06" db="EMBL/GenBank/DDBJ databases">
        <authorList>
            <person name="Zhirakovskaya E."/>
        </authorList>
    </citation>
    <scope>NUCLEOTIDE SEQUENCE</scope>
</reference>
<dbReference type="Pfam" id="PF03099">
    <property type="entry name" value="BPL_LplA_LipB"/>
    <property type="match status" value="1"/>
</dbReference>
<dbReference type="CDD" id="cd16442">
    <property type="entry name" value="BPL"/>
    <property type="match status" value="1"/>
</dbReference>
<dbReference type="SUPFAM" id="SSF46785">
    <property type="entry name" value="Winged helix' DNA-binding domain"/>
    <property type="match status" value="1"/>
</dbReference>
<dbReference type="Gene3D" id="1.10.10.10">
    <property type="entry name" value="Winged helix-like DNA-binding domain superfamily/Winged helix DNA-binding domain"/>
    <property type="match status" value="1"/>
</dbReference>
<dbReference type="Gene3D" id="2.30.30.100">
    <property type="match status" value="1"/>
</dbReference>
<evidence type="ECO:0000313" key="3">
    <source>
        <dbReference type="EMBL" id="VAX36794.1"/>
    </source>
</evidence>
<dbReference type="Gene3D" id="3.30.930.10">
    <property type="entry name" value="Bira Bifunctional Protein, Domain 2"/>
    <property type="match status" value="1"/>
</dbReference>
<dbReference type="InterPro" id="IPR036388">
    <property type="entry name" value="WH-like_DNA-bd_sf"/>
</dbReference>
<gene>
    <name evidence="3" type="ORF">MNBD_UNCLBAC01-1298</name>
</gene>
<dbReference type="InterPro" id="IPR030855">
    <property type="entry name" value="Bifunct_BirA"/>
</dbReference>
<sequence length="312" mass="35240">MKEDIIRYLKVNEGYISGEEFSRRLNITRAAIWKNIEELRREGYVIAATKQGYKLASVPDKLFPVEIQLGLKTKVLGKKIYYYDVIDSTMQEAFRLGLENTPEGTVVIAESQTRGKGRLGRVWNSPRGKGIYMSLILRPEFGLMDVPKVTLLSAVAVCEAIRHVTDVDVQIKWPNDLLIEGKKVAGILTELNAQMDQVQFVVVGLGVNVNAPLSVLPEHAVSLKKVIGKKILRLVLLQEILRFLEKWYEDVNQNGFKPMMQRWKELSCTLGKRVNVDGIEGEAVDIDEYGALVIRNEQQELVKRMSGDVALI</sequence>
<keyword evidence="1 3" id="KW-0436">Ligase</keyword>
<dbReference type="AlphaFoldDB" id="A0A3B1DL60"/>
<dbReference type="Pfam" id="PF08279">
    <property type="entry name" value="HTH_11"/>
    <property type="match status" value="1"/>
</dbReference>